<evidence type="ECO:0000313" key="3">
    <source>
        <dbReference type="Proteomes" id="UP000652761"/>
    </source>
</evidence>
<feature type="region of interest" description="Disordered" evidence="1">
    <location>
        <begin position="1"/>
        <end position="23"/>
    </location>
</feature>
<organism evidence="2 3">
    <name type="scientific">Colocasia esculenta</name>
    <name type="common">Wild taro</name>
    <name type="synonym">Arum esculentum</name>
    <dbReference type="NCBI Taxonomy" id="4460"/>
    <lineage>
        <taxon>Eukaryota</taxon>
        <taxon>Viridiplantae</taxon>
        <taxon>Streptophyta</taxon>
        <taxon>Embryophyta</taxon>
        <taxon>Tracheophyta</taxon>
        <taxon>Spermatophyta</taxon>
        <taxon>Magnoliopsida</taxon>
        <taxon>Liliopsida</taxon>
        <taxon>Araceae</taxon>
        <taxon>Aroideae</taxon>
        <taxon>Colocasieae</taxon>
        <taxon>Colocasia</taxon>
    </lineage>
</organism>
<sequence>MSKPQPSFPSYNRTPKHFGSLNNLHPNPRNEFRTFWGRVEELLVAEELWNDHKKLIFFPVASAATCTDSHLKVDQSSRDVTLGVLRLVPEQYLRISLPKGTVPLMDPYTCSRIWSSLHNPKRNYNTLGTTRCSFYAKGIHTLELPGLPSTRREERNTRMWK</sequence>
<proteinExistence type="predicted"/>
<dbReference type="AlphaFoldDB" id="A0A843VGZ0"/>
<feature type="compositionally biased region" description="Polar residues" evidence="1">
    <location>
        <begin position="1"/>
        <end position="13"/>
    </location>
</feature>
<evidence type="ECO:0000313" key="2">
    <source>
        <dbReference type="EMBL" id="MQL92604.1"/>
    </source>
</evidence>
<comment type="caution">
    <text evidence="2">The sequence shown here is derived from an EMBL/GenBank/DDBJ whole genome shotgun (WGS) entry which is preliminary data.</text>
</comment>
<reference evidence="2" key="1">
    <citation type="submission" date="2017-07" db="EMBL/GenBank/DDBJ databases">
        <title>Taro Niue Genome Assembly and Annotation.</title>
        <authorList>
            <person name="Atibalentja N."/>
            <person name="Keating K."/>
            <person name="Fields C.J."/>
        </authorList>
    </citation>
    <scope>NUCLEOTIDE SEQUENCE</scope>
    <source>
        <strain evidence="2">Niue_2</strain>
        <tissue evidence="2">Leaf</tissue>
    </source>
</reference>
<name>A0A843VGZ0_COLES</name>
<evidence type="ECO:0000256" key="1">
    <source>
        <dbReference type="SAM" id="MobiDB-lite"/>
    </source>
</evidence>
<accession>A0A843VGZ0</accession>
<keyword evidence="3" id="KW-1185">Reference proteome</keyword>
<protein>
    <submittedName>
        <fullName evidence="2">Uncharacterized protein</fullName>
    </submittedName>
</protein>
<dbReference type="Proteomes" id="UP000652761">
    <property type="component" value="Unassembled WGS sequence"/>
</dbReference>
<gene>
    <name evidence="2" type="ORF">Taro_025228</name>
</gene>
<dbReference type="EMBL" id="NMUH01001463">
    <property type="protein sequence ID" value="MQL92604.1"/>
    <property type="molecule type" value="Genomic_DNA"/>
</dbReference>